<evidence type="ECO:0000313" key="4">
    <source>
        <dbReference type="Proteomes" id="UP000639010"/>
    </source>
</evidence>
<keyword evidence="4" id="KW-1185">Reference proteome</keyword>
<feature type="chain" id="PRO_5046541912" description="AMIN domain-containing protein" evidence="2">
    <location>
        <begin position="24"/>
        <end position="315"/>
    </location>
</feature>
<protein>
    <recommendedName>
        <fullName evidence="5">AMIN domain-containing protein</fullName>
    </recommendedName>
</protein>
<feature type="signal peptide" evidence="2">
    <location>
        <begin position="1"/>
        <end position="23"/>
    </location>
</feature>
<evidence type="ECO:0000256" key="1">
    <source>
        <dbReference type="SAM" id="Coils"/>
    </source>
</evidence>
<reference evidence="3 4" key="1">
    <citation type="submission" date="2020-10" db="EMBL/GenBank/DDBJ databases">
        <title>Genomic Encyclopedia of Type Strains, Phase IV (KMG-IV): sequencing the most valuable type-strain genomes for metagenomic binning, comparative biology and taxonomic classification.</title>
        <authorList>
            <person name="Goeker M."/>
        </authorList>
    </citation>
    <scope>NUCLEOTIDE SEQUENCE [LARGE SCALE GENOMIC DNA]</scope>
    <source>
        <strain evidence="3 4">DSM 4194</strain>
    </source>
</reference>
<keyword evidence="2" id="KW-0732">Signal</keyword>
<name>A0ABR9H6I1_9BACT</name>
<evidence type="ECO:0000313" key="3">
    <source>
        <dbReference type="EMBL" id="MBE1426163.1"/>
    </source>
</evidence>
<evidence type="ECO:0008006" key="5">
    <source>
        <dbReference type="Google" id="ProtNLM"/>
    </source>
</evidence>
<dbReference type="Proteomes" id="UP000639010">
    <property type="component" value="Unassembled WGS sequence"/>
</dbReference>
<proteinExistence type="predicted"/>
<dbReference type="RefSeq" id="WP_192624201.1">
    <property type="nucleotide sequence ID" value="NZ_JADBGG010000022.1"/>
</dbReference>
<sequence>MRRLVLFTAIMICMTCSAPLSQADQLKTGIMKTAPAPNQITGTPTPQAPSVKTAPGVTAPVPTKQGFTAPLGQKATIAVKNPAQGTRHPADKPLAIVWDRSAIATTATVNILLMDRPGGTVQAAIKTGAANTGSFMSWLPSAQFVVPGKSWVVRIETRDKKSQGYSGAFSFAKSNADRTESGLPLQNNQNPPTRPVAAQHLMQNDVSISKDVKMEKDDSSGINMDQIDIMQTQINILKRELENEKEARKNLEKIISEHILIYESHVHAYKFGLGRRISMSSKRNWNNVSDDQLIIYVDPNMEQANKENPITSAPE</sequence>
<organism evidence="3 4">
    <name type="scientific">Desulfomicrobium macestii</name>
    <dbReference type="NCBI Taxonomy" id="90731"/>
    <lineage>
        <taxon>Bacteria</taxon>
        <taxon>Pseudomonadati</taxon>
        <taxon>Thermodesulfobacteriota</taxon>
        <taxon>Desulfovibrionia</taxon>
        <taxon>Desulfovibrionales</taxon>
        <taxon>Desulfomicrobiaceae</taxon>
        <taxon>Desulfomicrobium</taxon>
    </lineage>
</organism>
<gene>
    <name evidence="3" type="ORF">H4684_002825</name>
</gene>
<evidence type="ECO:0000256" key="2">
    <source>
        <dbReference type="SAM" id="SignalP"/>
    </source>
</evidence>
<accession>A0ABR9H6I1</accession>
<comment type="caution">
    <text evidence="3">The sequence shown here is derived from an EMBL/GenBank/DDBJ whole genome shotgun (WGS) entry which is preliminary data.</text>
</comment>
<dbReference type="Gene3D" id="1.20.5.390">
    <property type="entry name" value="L1 transposable element, trimerization domain"/>
    <property type="match status" value="1"/>
</dbReference>
<keyword evidence="1" id="KW-0175">Coiled coil</keyword>
<feature type="coiled-coil region" evidence="1">
    <location>
        <begin position="227"/>
        <end position="257"/>
    </location>
</feature>
<dbReference type="EMBL" id="JADBGG010000022">
    <property type="protein sequence ID" value="MBE1426163.1"/>
    <property type="molecule type" value="Genomic_DNA"/>
</dbReference>